<dbReference type="InterPro" id="IPR018520">
    <property type="entry name" value="UPP_synth-like_CS"/>
</dbReference>
<dbReference type="PANTHER" id="PTHR10291">
    <property type="entry name" value="DEHYDRODOLICHYL DIPHOSPHATE SYNTHASE FAMILY MEMBER"/>
    <property type="match status" value="1"/>
</dbReference>
<dbReference type="PANTHER" id="PTHR10291:SF0">
    <property type="entry name" value="DEHYDRODOLICHYL DIPHOSPHATE SYNTHASE 2"/>
    <property type="match status" value="1"/>
</dbReference>
<dbReference type="InterPro" id="IPR001441">
    <property type="entry name" value="UPP_synth-like"/>
</dbReference>
<dbReference type="NCBIfam" id="TIGR00055">
    <property type="entry name" value="uppS"/>
    <property type="match status" value="1"/>
</dbReference>
<dbReference type="Gene3D" id="3.40.1180.10">
    <property type="entry name" value="Decaprenyl diphosphate synthase-like"/>
    <property type="match status" value="1"/>
</dbReference>
<gene>
    <name evidence="3" type="ORF">S03H2_31776</name>
</gene>
<protein>
    <recommendedName>
        <fullName evidence="4">Di-trans,poly-cis-decaprenylcistransferase</fullName>
    </recommendedName>
</protein>
<name>X1HAQ8_9ZZZZ</name>
<dbReference type="GO" id="GO:0045547">
    <property type="term" value="F:ditrans,polycis-polyprenyl diphosphate synthase [(2E,6E)-farnesyl diphosphate specific] activity"/>
    <property type="evidence" value="ECO:0007669"/>
    <property type="project" value="TreeGrafter"/>
</dbReference>
<comment type="caution">
    <text evidence="3">The sequence shown here is derived from an EMBL/GenBank/DDBJ whole genome shotgun (WGS) entry which is preliminary data.</text>
</comment>
<sequence>MKDFLVKYRDELNKNNIRLTAIGQLERLPAGVRKELDKTIGLTKNNQGLRFNLALSYGGRTEIVEAVKTLIREFQNKKRSPDQIGEGLFAEYLYTKDLPDPDLLIRTSGEMRISNFLLWQLSYSEMYFTDKFWPDFEKQDLMQAIAEYGRRTRRFGRVD</sequence>
<proteinExistence type="predicted"/>
<keyword evidence="2" id="KW-0808">Transferase</keyword>
<dbReference type="GO" id="GO:0016094">
    <property type="term" value="P:polyprenol biosynthetic process"/>
    <property type="evidence" value="ECO:0007669"/>
    <property type="project" value="TreeGrafter"/>
</dbReference>
<dbReference type="CDD" id="cd00475">
    <property type="entry name" value="Cis_IPPS"/>
    <property type="match status" value="1"/>
</dbReference>
<evidence type="ECO:0000256" key="2">
    <source>
        <dbReference type="ARBA" id="ARBA00022679"/>
    </source>
</evidence>
<accession>X1HAQ8</accession>
<evidence type="ECO:0008006" key="4">
    <source>
        <dbReference type="Google" id="ProtNLM"/>
    </source>
</evidence>
<dbReference type="SUPFAM" id="SSF64005">
    <property type="entry name" value="Undecaprenyl diphosphate synthase"/>
    <property type="match status" value="1"/>
</dbReference>
<dbReference type="PROSITE" id="PS01066">
    <property type="entry name" value="UPP_SYNTHASE"/>
    <property type="match status" value="1"/>
</dbReference>
<dbReference type="InterPro" id="IPR036424">
    <property type="entry name" value="UPP_synth-like_sf"/>
</dbReference>
<organism evidence="3">
    <name type="scientific">marine sediment metagenome</name>
    <dbReference type="NCBI Taxonomy" id="412755"/>
    <lineage>
        <taxon>unclassified sequences</taxon>
        <taxon>metagenomes</taxon>
        <taxon>ecological metagenomes</taxon>
    </lineage>
</organism>
<dbReference type="EMBL" id="BARU01019288">
    <property type="protein sequence ID" value="GAH50929.1"/>
    <property type="molecule type" value="Genomic_DNA"/>
</dbReference>
<evidence type="ECO:0000256" key="1">
    <source>
        <dbReference type="ARBA" id="ARBA00001946"/>
    </source>
</evidence>
<reference evidence="3" key="1">
    <citation type="journal article" date="2014" name="Front. Microbiol.">
        <title>High frequency of phylogenetically diverse reductive dehalogenase-homologous genes in deep subseafloor sedimentary metagenomes.</title>
        <authorList>
            <person name="Kawai M."/>
            <person name="Futagami T."/>
            <person name="Toyoda A."/>
            <person name="Takaki Y."/>
            <person name="Nishi S."/>
            <person name="Hori S."/>
            <person name="Arai W."/>
            <person name="Tsubouchi T."/>
            <person name="Morono Y."/>
            <person name="Uchiyama I."/>
            <person name="Ito T."/>
            <person name="Fujiyama A."/>
            <person name="Inagaki F."/>
            <person name="Takami H."/>
        </authorList>
    </citation>
    <scope>NUCLEOTIDE SEQUENCE</scope>
    <source>
        <strain evidence="3">Expedition CK06-06</strain>
    </source>
</reference>
<dbReference type="AlphaFoldDB" id="X1HAQ8"/>
<evidence type="ECO:0000313" key="3">
    <source>
        <dbReference type="EMBL" id="GAH50929.1"/>
    </source>
</evidence>
<dbReference type="Pfam" id="PF01255">
    <property type="entry name" value="Prenyltransf"/>
    <property type="match status" value="1"/>
</dbReference>
<comment type="cofactor">
    <cofactor evidence="1">
        <name>Mg(2+)</name>
        <dbReference type="ChEBI" id="CHEBI:18420"/>
    </cofactor>
</comment>